<evidence type="ECO:0000313" key="6">
    <source>
        <dbReference type="EMBL" id="NDY58882.1"/>
    </source>
</evidence>
<dbReference type="AlphaFoldDB" id="A0A7K3NRR0"/>
<comment type="subcellular location">
    <subcellularLocation>
        <location evidence="5">Cytoplasm</location>
    </subcellularLocation>
    <subcellularLocation>
        <location evidence="1">Membrane</location>
    </subcellularLocation>
</comment>
<dbReference type="FunFam" id="3.90.550.10:FF:000011">
    <property type="entry name" value="3-deoxy-manno-octulosonate cytidylyltransferase"/>
    <property type="match status" value="1"/>
</dbReference>
<dbReference type="EMBL" id="JAAGRQ010000157">
    <property type="protein sequence ID" value="NDY58882.1"/>
    <property type="molecule type" value="Genomic_DNA"/>
</dbReference>
<gene>
    <name evidence="5 6" type="primary">kdsB</name>
    <name evidence="6" type="ORF">G3N56_19275</name>
</gene>
<evidence type="ECO:0000256" key="1">
    <source>
        <dbReference type="ARBA" id="ARBA00004370"/>
    </source>
</evidence>
<keyword evidence="5" id="KW-0963">Cytoplasm</keyword>
<evidence type="ECO:0000256" key="2">
    <source>
        <dbReference type="ARBA" id="ARBA00022679"/>
    </source>
</evidence>
<evidence type="ECO:0000313" key="7">
    <source>
        <dbReference type="Proteomes" id="UP000469724"/>
    </source>
</evidence>
<dbReference type="GO" id="GO:0009103">
    <property type="term" value="P:lipopolysaccharide biosynthetic process"/>
    <property type="evidence" value="ECO:0007669"/>
    <property type="project" value="UniProtKB-UniRule"/>
</dbReference>
<evidence type="ECO:0000256" key="3">
    <source>
        <dbReference type="ARBA" id="ARBA00022695"/>
    </source>
</evidence>
<dbReference type="GO" id="GO:0016020">
    <property type="term" value="C:membrane"/>
    <property type="evidence" value="ECO:0007669"/>
    <property type="project" value="UniProtKB-SubCell"/>
</dbReference>
<dbReference type="EC" id="2.7.7.38" evidence="5"/>
<keyword evidence="2 5" id="KW-0808">Transferase</keyword>
<dbReference type="GO" id="GO:0005829">
    <property type="term" value="C:cytosol"/>
    <property type="evidence" value="ECO:0007669"/>
    <property type="project" value="TreeGrafter"/>
</dbReference>
<dbReference type="CDD" id="cd02517">
    <property type="entry name" value="CMP-KDO-Synthetase"/>
    <property type="match status" value="1"/>
</dbReference>
<organism evidence="6 7">
    <name type="scientific">Desulfolutivibrio sulfodismutans</name>
    <dbReference type="NCBI Taxonomy" id="63561"/>
    <lineage>
        <taxon>Bacteria</taxon>
        <taxon>Pseudomonadati</taxon>
        <taxon>Thermodesulfobacteriota</taxon>
        <taxon>Desulfovibrionia</taxon>
        <taxon>Desulfovibrionales</taxon>
        <taxon>Desulfovibrionaceae</taxon>
        <taxon>Desulfolutivibrio</taxon>
    </lineage>
</organism>
<proteinExistence type="inferred from homology"/>
<dbReference type="InterPro" id="IPR003329">
    <property type="entry name" value="Cytidylyl_trans"/>
</dbReference>
<comment type="function">
    <text evidence="5">Activates KDO (a required 8-carbon sugar) for incorporation into bacterial lipopolysaccharide in Gram-negative bacteria.</text>
</comment>
<dbReference type="SUPFAM" id="SSF53448">
    <property type="entry name" value="Nucleotide-diphospho-sugar transferases"/>
    <property type="match status" value="1"/>
</dbReference>
<dbReference type="NCBIfam" id="TIGR00466">
    <property type="entry name" value="kdsB"/>
    <property type="match status" value="1"/>
</dbReference>
<protein>
    <recommendedName>
        <fullName evidence="5">3-deoxy-manno-octulosonate cytidylyltransferase</fullName>
        <ecNumber evidence="5">2.7.7.38</ecNumber>
    </recommendedName>
    <alternativeName>
        <fullName evidence="5">CMP-2-keto-3-deoxyoctulosonic acid synthase</fullName>
        <shortName evidence="5">CKS</shortName>
        <shortName evidence="5">CMP-KDO synthase</shortName>
    </alternativeName>
</protein>
<comment type="catalytic activity">
    <reaction evidence="5">
        <text>3-deoxy-alpha-D-manno-oct-2-ulosonate + CTP = CMP-3-deoxy-beta-D-manno-octulosonate + diphosphate</text>
        <dbReference type="Rhea" id="RHEA:23448"/>
        <dbReference type="ChEBI" id="CHEBI:33019"/>
        <dbReference type="ChEBI" id="CHEBI:37563"/>
        <dbReference type="ChEBI" id="CHEBI:85986"/>
        <dbReference type="ChEBI" id="CHEBI:85987"/>
        <dbReference type="EC" id="2.7.7.38"/>
    </reaction>
</comment>
<accession>A0A7K3NRR0</accession>
<comment type="pathway">
    <text evidence="5">Nucleotide-sugar biosynthesis; CMP-3-deoxy-D-manno-octulosonate biosynthesis; CMP-3-deoxy-D-manno-octulosonate from 3-deoxy-D-manno-octulosonate and CTP: step 1/1.</text>
</comment>
<comment type="caution">
    <text evidence="6">The sequence shown here is derived from an EMBL/GenBank/DDBJ whole genome shotgun (WGS) entry which is preliminary data.</text>
</comment>
<dbReference type="HAMAP" id="MF_00057">
    <property type="entry name" value="KdsB"/>
    <property type="match status" value="1"/>
</dbReference>
<dbReference type="InterPro" id="IPR004528">
    <property type="entry name" value="KdsB"/>
</dbReference>
<dbReference type="GO" id="GO:0008690">
    <property type="term" value="F:3-deoxy-manno-octulosonate cytidylyltransferase activity"/>
    <property type="evidence" value="ECO:0007669"/>
    <property type="project" value="UniProtKB-UniRule"/>
</dbReference>
<dbReference type="Gene3D" id="3.90.550.10">
    <property type="entry name" value="Spore Coat Polysaccharide Biosynthesis Protein SpsA, Chain A"/>
    <property type="match status" value="1"/>
</dbReference>
<dbReference type="Proteomes" id="UP000469724">
    <property type="component" value="Unassembled WGS sequence"/>
</dbReference>
<dbReference type="NCBIfam" id="NF003952">
    <property type="entry name" value="PRK05450.1-5"/>
    <property type="match status" value="1"/>
</dbReference>
<evidence type="ECO:0000256" key="5">
    <source>
        <dbReference type="HAMAP-Rule" id="MF_00057"/>
    </source>
</evidence>
<sequence length="247" mass="26706">MNASRTAIVIPSRYASTRLPGKPLADICGKPMIVRVLERARAARGVDRVVVATDDGRIARAVTDAGGEAVMTGSHHASGTERIIEAMASIPADVFINLQGDEPLADPAHLELLARTMADDPGISVATLCCPMPGQEAASPHAVKVVFSDQGQALYFSRSPIPHAFEADADVVYYRHIGIYAYTRSALERFRSLPVSMLERVERLEQLRFLSGGIPIRVLTVSGARPGVDTPDCLEKVRGILHREGER</sequence>
<dbReference type="NCBIfam" id="NF009905">
    <property type="entry name" value="PRK13368.1"/>
    <property type="match status" value="1"/>
</dbReference>
<dbReference type="PANTHER" id="PTHR42866:SF2">
    <property type="entry name" value="3-DEOXY-MANNO-OCTULOSONATE CYTIDYLYLTRANSFERASE, MITOCHONDRIAL"/>
    <property type="match status" value="1"/>
</dbReference>
<name>A0A7K3NRR0_9BACT</name>
<dbReference type="InterPro" id="IPR029044">
    <property type="entry name" value="Nucleotide-diphossugar_trans"/>
</dbReference>
<dbReference type="RefSeq" id="WP_163303945.1">
    <property type="nucleotide sequence ID" value="NZ_JAAGRQ010000157.1"/>
</dbReference>
<comment type="similarity">
    <text evidence="5">Belongs to the KdsB family.</text>
</comment>
<dbReference type="PANTHER" id="PTHR42866">
    <property type="entry name" value="3-DEOXY-MANNO-OCTULOSONATE CYTIDYLYLTRANSFERASE"/>
    <property type="match status" value="1"/>
</dbReference>
<dbReference type="UniPathway" id="UPA00358">
    <property type="reaction ID" value="UER00476"/>
</dbReference>
<evidence type="ECO:0000256" key="4">
    <source>
        <dbReference type="ARBA" id="ARBA00022985"/>
    </source>
</evidence>
<dbReference type="NCBIfam" id="NF003950">
    <property type="entry name" value="PRK05450.1-3"/>
    <property type="match status" value="1"/>
</dbReference>
<dbReference type="GO" id="GO:0033468">
    <property type="term" value="P:CMP-keto-3-deoxy-D-manno-octulosonic acid biosynthetic process"/>
    <property type="evidence" value="ECO:0007669"/>
    <property type="project" value="UniProtKB-UniRule"/>
</dbReference>
<keyword evidence="4 5" id="KW-0448">Lipopolysaccharide biosynthesis</keyword>
<dbReference type="Pfam" id="PF02348">
    <property type="entry name" value="CTP_transf_3"/>
    <property type="match status" value="1"/>
</dbReference>
<keyword evidence="7" id="KW-1185">Reference proteome</keyword>
<reference evidence="6 7" key="1">
    <citation type="submission" date="2020-02" db="EMBL/GenBank/DDBJ databases">
        <title>Comparative genomics of sulfur disproportionating microorganisms.</title>
        <authorList>
            <person name="Ward L.M."/>
            <person name="Bertran E."/>
            <person name="Johnston D.T."/>
        </authorList>
    </citation>
    <scope>NUCLEOTIDE SEQUENCE [LARGE SCALE GENOMIC DNA]</scope>
    <source>
        <strain evidence="6 7">DSM 3696</strain>
    </source>
</reference>
<keyword evidence="3 5" id="KW-0548">Nucleotidyltransferase</keyword>